<keyword evidence="1" id="KW-0732">Signal</keyword>
<dbReference type="Proteomes" id="UP000011096">
    <property type="component" value="Unassembled WGS sequence"/>
</dbReference>
<accession>A0A7J6ID12</accession>
<dbReference type="EMBL" id="ANPB02000011">
    <property type="protein sequence ID" value="KAF4474239.1"/>
    <property type="molecule type" value="Genomic_DNA"/>
</dbReference>
<dbReference type="EMBL" id="ANPB02000008">
    <property type="protein sequence ID" value="KAF4477985.1"/>
    <property type="molecule type" value="Genomic_DNA"/>
</dbReference>
<sequence>MRLTSVLAFCATVYGLAISNVLNGTDISVPQDDSTAATHEDHFSASGIFSRDQSKAWREAEKVVGRPLQNNKYYYFMSCNPAYRNHRQTREPYLKFQKKFEAEYFHVRVLDSKPGEWSQTRHKWDGPVIDQRITFKGQKASVNIKDLWNYGKEWVAAAGKKIDANHNCLRYFDFLVSKI</sequence>
<gene>
    <name evidence="3" type="ORF">CGGC5_v013077</name>
    <name evidence="2" type="ORF">CGGC5_v016874</name>
</gene>
<dbReference type="AlphaFoldDB" id="A0A7J6ID12"/>
<evidence type="ECO:0000256" key="1">
    <source>
        <dbReference type="SAM" id="SignalP"/>
    </source>
</evidence>
<keyword evidence="4" id="KW-1185">Reference proteome</keyword>
<dbReference type="RefSeq" id="XP_066007730.1">
    <property type="nucleotide sequence ID" value="XM_066152840.1"/>
</dbReference>
<evidence type="ECO:0000313" key="3">
    <source>
        <dbReference type="EMBL" id="KAF4477985.1"/>
    </source>
</evidence>
<evidence type="ECO:0008006" key="5">
    <source>
        <dbReference type="Google" id="ProtNLM"/>
    </source>
</evidence>
<dbReference type="OrthoDB" id="4795074at2759"/>
<protein>
    <recommendedName>
        <fullName evidence="5">Secreted protein</fullName>
    </recommendedName>
</protein>
<reference evidence="2 4" key="2">
    <citation type="submission" date="2020-04" db="EMBL/GenBank/DDBJ databases">
        <title>Genome sequencing and assembly of multiple isolates from the Colletotrichum gloeosporioides species complex.</title>
        <authorList>
            <person name="Gan P."/>
            <person name="Shirasu K."/>
        </authorList>
    </citation>
    <scope>NUCLEOTIDE SEQUENCE [LARGE SCALE GENOMIC DNA]</scope>
    <source>
        <strain evidence="2 4">Nara gc5</strain>
    </source>
</reference>
<feature type="chain" id="PRO_5036205241" description="Secreted protein" evidence="1">
    <location>
        <begin position="20"/>
        <end position="179"/>
    </location>
</feature>
<reference evidence="2 4" key="1">
    <citation type="submission" date="2012-08" db="EMBL/GenBank/DDBJ databases">
        <authorList>
            <person name="Gan P.H.P."/>
            <person name="Ikeda K."/>
            <person name="Irieda H."/>
            <person name="Narusaka M."/>
            <person name="O'Connell R.J."/>
            <person name="Narusaka Y."/>
            <person name="Takano Y."/>
            <person name="Kubo Y."/>
            <person name="Shirasu K."/>
        </authorList>
    </citation>
    <scope>NUCLEOTIDE SEQUENCE [LARGE SCALE GENOMIC DNA]</scope>
    <source>
        <strain evidence="2 4">Nara gc5</strain>
    </source>
</reference>
<dbReference type="GeneID" id="43612416"/>
<evidence type="ECO:0000313" key="4">
    <source>
        <dbReference type="Proteomes" id="UP000011096"/>
    </source>
</evidence>
<feature type="signal peptide" evidence="1">
    <location>
        <begin position="1"/>
        <end position="19"/>
    </location>
</feature>
<dbReference type="InParanoid" id="A0A7J6ID12"/>
<name>A0A7J6ID12_COLFN</name>
<evidence type="ECO:0000313" key="2">
    <source>
        <dbReference type="EMBL" id="KAF4474239.1"/>
    </source>
</evidence>
<comment type="caution">
    <text evidence="2">The sequence shown here is derived from an EMBL/GenBank/DDBJ whole genome shotgun (WGS) entry which is preliminary data.</text>
</comment>
<organism evidence="2 4">
    <name type="scientific">Colletotrichum fructicola (strain Nara gc5)</name>
    <name type="common">Anthracnose fungus</name>
    <name type="synonym">Colletotrichum gloeosporioides (strain Nara gc5)</name>
    <dbReference type="NCBI Taxonomy" id="1213859"/>
    <lineage>
        <taxon>Eukaryota</taxon>
        <taxon>Fungi</taxon>
        <taxon>Dikarya</taxon>
        <taxon>Ascomycota</taxon>
        <taxon>Pezizomycotina</taxon>
        <taxon>Sordariomycetes</taxon>
        <taxon>Hypocreomycetidae</taxon>
        <taxon>Glomerellales</taxon>
        <taxon>Glomerellaceae</taxon>
        <taxon>Colletotrichum</taxon>
        <taxon>Colletotrichum gloeosporioides species complex</taxon>
    </lineage>
</organism>
<proteinExistence type="predicted"/>